<dbReference type="AlphaFoldDB" id="A0A1I7WFH0"/>
<evidence type="ECO:0000313" key="2">
    <source>
        <dbReference type="WBParaSite" id="Hba_03729"/>
    </source>
</evidence>
<dbReference type="WBParaSite" id="Hba_03729">
    <property type="protein sequence ID" value="Hba_03729"/>
    <property type="gene ID" value="Hba_03729"/>
</dbReference>
<name>A0A1I7WFH0_HETBA</name>
<organism evidence="1 2">
    <name type="scientific">Heterorhabditis bacteriophora</name>
    <name type="common">Entomopathogenic nematode worm</name>
    <dbReference type="NCBI Taxonomy" id="37862"/>
    <lineage>
        <taxon>Eukaryota</taxon>
        <taxon>Metazoa</taxon>
        <taxon>Ecdysozoa</taxon>
        <taxon>Nematoda</taxon>
        <taxon>Chromadorea</taxon>
        <taxon>Rhabditida</taxon>
        <taxon>Rhabditina</taxon>
        <taxon>Rhabditomorpha</taxon>
        <taxon>Strongyloidea</taxon>
        <taxon>Heterorhabditidae</taxon>
        <taxon>Heterorhabditis</taxon>
    </lineage>
</organism>
<protein>
    <submittedName>
        <fullName evidence="2">Ovule protein</fullName>
    </submittedName>
</protein>
<evidence type="ECO:0000313" key="1">
    <source>
        <dbReference type="Proteomes" id="UP000095283"/>
    </source>
</evidence>
<sequence>MESKRMEEGQQKRRITMMTSNNTHLLPDCVENNGLNGTESKSIQQAERMRKCPTLTADHKKARMNFARNSPFFHVHVAFRYKLQSIQVIFKRRLKLDGMDCIFIVSCYRITQRCHPRELQYKELFSVQEYSLYGLAVSVTKPKSHEKSL</sequence>
<dbReference type="Proteomes" id="UP000095283">
    <property type="component" value="Unplaced"/>
</dbReference>
<keyword evidence="1" id="KW-1185">Reference proteome</keyword>
<reference evidence="2" key="1">
    <citation type="submission" date="2016-11" db="UniProtKB">
        <authorList>
            <consortium name="WormBaseParasite"/>
        </authorList>
    </citation>
    <scope>IDENTIFICATION</scope>
</reference>
<accession>A0A1I7WFH0</accession>
<proteinExistence type="predicted"/>